<dbReference type="AlphaFoldDB" id="A0AAV1QWS5"/>
<evidence type="ECO:0000256" key="1">
    <source>
        <dbReference type="SAM" id="MobiDB-lite"/>
    </source>
</evidence>
<reference evidence="3 4" key="1">
    <citation type="submission" date="2024-01" db="EMBL/GenBank/DDBJ databases">
        <authorList>
            <person name="Waweru B."/>
        </authorList>
    </citation>
    <scope>NUCLEOTIDE SEQUENCE [LARGE SCALE GENOMIC DNA]</scope>
</reference>
<feature type="compositionally biased region" description="Basic and acidic residues" evidence="1">
    <location>
        <begin position="94"/>
        <end position="104"/>
    </location>
</feature>
<name>A0AAV1QWS5_9ROSI</name>
<dbReference type="EMBL" id="CAWUPB010000351">
    <property type="protein sequence ID" value="CAK7324564.1"/>
    <property type="molecule type" value="Genomic_DNA"/>
</dbReference>
<sequence>MDQWNVTAPPLYLWSCREWSAKHKAIAQKHGHLFSQQERSNLEKNHFETETPDPVNGQHSNAGALILAGDIPLQSRRPQESNCGVVNDGHEGWRPCNNGDRESQNSHGLGTSHCNETSRKKRQGEKKVERGMVKKSLEGRHNGGKKHSVSDSYNGVHHPSPPKSRSAEKPSPADISENCYKHLDPSLSGSYTQHHGTPYGGSSASIQDDMNRRHKMNNHDPYLLEIHGLSSGGNMEEQFTRCIRDGTLGSGYRSYVKELERESDRQSQVRLYGQDADSVEGNYLSGRDLGYGHMGPALAIPYGHLGSAPEPSYMMNMSAMQRYAPRLDELNHTRRNNLGPEPSQLNRSGIYDPRAPGAEYQFGSMGFAPGHHPYSHRSAGWLNE</sequence>
<evidence type="ECO:0000313" key="4">
    <source>
        <dbReference type="Proteomes" id="UP001314170"/>
    </source>
</evidence>
<gene>
    <name evidence="3" type="ORF">DCAF_LOCUS2212</name>
</gene>
<evidence type="ECO:0000259" key="2">
    <source>
        <dbReference type="Pfam" id="PF26055"/>
    </source>
</evidence>
<feature type="region of interest" description="Disordered" evidence="1">
    <location>
        <begin position="332"/>
        <end position="353"/>
    </location>
</feature>
<proteinExistence type="predicted"/>
<protein>
    <recommendedName>
        <fullName evidence="2">DM2 domain-containing protein</fullName>
    </recommendedName>
</protein>
<dbReference type="Proteomes" id="UP001314170">
    <property type="component" value="Unassembled WGS sequence"/>
</dbReference>
<comment type="caution">
    <text evidence="3">The sequence shown here is derived from an EMBL/GenBank/DDBJ whole genome shotgun (WGS) entry which is preliminary data.</text>
</comment>
<dbReference type="Pfam" id="PF26055">
    <property type="entry name" value="Mtase_EDM2"/>
    <property type="match status" value="1"/>
</dbReference>
<feature type="compositionally biased region" description="Polar residues" evidence="1">
    <location>
        <begin position="187"/>
        <end position="207"/>
    </location>
</feature>
<feature type="domain" description="DM2" evidence="2">
    <location>
        <begin position="1"/>
        <end position="28"/>
    </location>
</feature>
<feature type="region of interest" description="Disordered" evidence="1">
    <location>
        <begin position="94"/>
        <end position="207"/>
    </location>
</feature>
<dbReference type="InterPro" id="IPR058939">
    <property type="entry name" value="Mtase_EDM2"/>
</dbReference>
<keyword evidence="4" id="KW-1185">Reference proteome</keyword>
<feature type="compositionally biased region" description="Polar residues" evidence="1">
    <location>
        <begin position="105"/>
        <end position="115"/>
    </location>
</feature>
<dbReference type="PANTHER" id="PTHR46235:SF3">
    <property type="entry name" value="PHD FINGER-CONTAINING PROTEIN DDB_G0268158"/>
    <property type="match status" value="1"/>
</dbReference>
<dbReference type="PANTHER" id="PTHR46235">
    <property type="entry name" value="PHD FINGER-CONTAINING PROTEIN DDB_G0268158"/>
    <property type="match status" value="1"/>
</dbReference>
<accession>A0AAV1QWS5</accession>
<organism evidence="3 4">
    <name type="scientific">Dovyalis caffra</name>
    <dbReference type="NCBI Taxonomy" id="77055"/>
    <lineage>
        <taxon>Eukaryota</taxon>
        <taxon>Viridiplantae</taxon>
        <taxon>Streptophyta</taxon>
        <taxon>Embryophyta</taxon>
        <taxon>Tracheophyta</taxon>
        <taxon>Spermatophyta</taxon>
        <taxon>Magnoliopsida</taxon>
        <taxon>eudicotyledons</taxon>
        <taxon>Gunneridae</taxon>
        <taxon>Pentapetalae</taxon>
        <taxon>rosids</taxon>
        <taxon>fabids</taxon>
        <taxon>Malpighiales</taxon>
        <taxon>Salicaceae</taxon>
        <taxon>Flacourtieae</taxon>
        <taxon>Dovyalis</taxon>
    </lineage>
</organism>
<evidence type="ECO:0000313" key="3">
    <source>
        <dbReference type="EMBL" id="CAK7324564.1"/>
    </source>
</evidence>
<feature type="compositionally biased region" description="Basic and acidic residues" evidence="1">
    <location>
        <begin position="125"/>
        <end position="141"/>
    </location>
</feature>